<protein>
    <recommendedName>
        <fullName evidence="1">Lactate racemase C-terminal domain-containing protein</fullName>
    </recommendedName>
</protein>
<dbReference type="STRING" id="1293.SH09_15460"/>
<evidence type="ECO:0000259" key="1">
    <source>
        <dbReference type="Pfam" id="PF21113"/>
    </source>
</evidence>
<dbReference type="EMBL" id="UHDK01000001">
    <property type="protein sequence ID" value="SUM35248.1"/>
    <property type="molecule type" value="Genomic_DNA"/>
</dbReference>
<accession>A0A380FM89</accession>
<dbReference type="Proteomes" id="UP000255277">
    <property type="component" value="Unassembled WGS sequence"/>
</dbReference>
<name>A0A380FM89_STAGA</name>
<organism evidence="2 3">
    <name type="scientific">Staphylococcus gallinarum</name>
    <dbReference type="NCBI Taxonomy" id="1293"/>
    <lineage>
        <taxon>Bacteria</taxon>
        <taxon>Bacillati</taxon>
        <taxon>Bacillota</taxon>
        <taxon>Bacilli</taxon>
        <taxon>Bacillales</taxon>
        <taxon>Staphylococcaceae</taxon>
        <taxon>Staphylococcus</taxon>
    </lineage>
</organism>
<dbReference type="InterPro" id="IPR043166">
    <property type="entry name" value="LarA-like_C"/>
</dbReference>
<reference evidence="2 3" key="1">
    <citation type="submission" date="2018-06" db="EMBL/GenBank/DDBJ databases">
        <authorList>
            <consortium name="Pathogen Informatics"/>
            <person name="Doyle S."/>
        </authorList>
    </citation>
    <scope>NUCLEOTIDE SEQUENCE [LARGE SCALE GENOMIC DNA]</scope>
    <source>
        <strain evidence="2 3">NCTC12195</strain>
    </source>
</reference>
<dbReference type="AlphaFoldDB" id="A0A380FM89"/>
<dbReference type="InterPro" id="IPR048520">
    <property type="entry name" value="LarA_C"/>
</dbReference>
<feature type="domain" description="Lactate racemase C-terminal" evidence="1">
    <location>
        <begin position="19"/>
        <end position="159"/>
    </location>
</feature>
<evidence type="ECO:0000313" key="2">
    <source>
        <dbReference type="EMBL" id="SUM35248.1"/>
    </source>
</evidence>
<dbReference type="Pfam" id="PF21113">
    <property type="entry name" value="LarA_C"/>
    <property type="match status" value="1"/>
</dbReference>
<dbReference type="PANTHER" id="PTHR33171:SF17">
    <property type="entry name" value="LARA-LIKE N-TERMINAL DOMAIN-CONTAINING PROTEIN"/>
    <property type="match status" value="1"/>
</dbReference>
<dbReference type="InterPro" id="IPR048068">
    <property type="entry name" value="LarA-like"/>
</dbReference>
<proteinExistence type="predicted"/>
<sequence length="167" mass="18626">MMFGCNYAKSHAMFKCQERFDVVIASNSGYPLDQNLYQTVKGMSAAHKVVKEGGSIIMFSECSDGYPNHGNFAEILKMADSPQGLLDMINDPKFGMLDQWQVQKQAVIQTFADVYLYSTLTAQQTTDAMLHPVNDIKETLAQLREKYGPDMTIGVMPLGPLTIPYVE</sequence>
<dbReference type="PANTHER" id="PTHR33171">
    <property type="entry name" value="LAR_N DOMAIN-CONTAINING PROTEIN"/>
    <property type="match status" value="1"/>
</dbReference>
<evidence type="ECO:0000313" key="3">
    <source>
        <dbReference type="Proteomes" id="UP000255277"/>
    </source>
</evidence>
<dbReference type="Gene3D" id="3.90.226.30">
    <property type="match status" value="1"/>
</dbReference>
<gene>
    <name evidence="2" type="ORF">NCTC12195_04778</name>
</gene>